<evidence type="ECO:0000313" key="2">
    <source>
        <dbReference type="Proteomes" id="UP000053354"/>
    </source>
</evidence>
<proteinExistence type="predicted"/>
<keyword evidence="2" id="KW-1185">Reference proteome</keyword>
<dbReference type="AlphaFoldDB" id="A0A1B1S074"/>
<evidence type="ECO:0000313" key="1">
    <source>
        <dbReference type="EMBL" id="ANU26618.1"/>
    </source>
</evidence>
<sequence>MFNSLTELMDKKGLKDKRSVSWNQICQEERLSEKFIKENLDQVNWKLISGYQELSEGFIQKYINRLFWDDIIKTQELSEDFIERYADKKKWHPIDAYELSKKQQKIFEKEGTPFDAADYWKFVSTRQNLANAKGLSPAFIEKHQDQLGWTELSRYQYLPMPLIHRHARQVDWLLVTRHQVLSERFIEKYSNDVEWEKITFYQSLSERFINRHQAKMSCISAEEKRSEAFLYTHFDKLDAASVLAHQKLLEVKKYKPFDVYVVTKDAGKKYILNFHEDALGLEKTRKVNGEELHEYLEENHLLATIEEDFPELIVVKDFSEETEYTK</sequence>
<dbReference type="OrthoDB" id="2423658at2"/>
<dbReference type="Proteomes" id="UP000053354">
    <property type="component" value="Chromosome"/>
</dbReference>
<gene>
    <name evidence="1" type="ORF">I858_006220</name>
</gene>
<dbReference type="EMBL" id="CP016540">
    <property type="protein sequence ID" value="ANU26618.1"/>
    <property type="molecule type" value="Genomic_DNA"/>
</dbReference>
<accession>A0A1B1S074</accession>
<dbReference type="STRING" id="1302659.I858_006220"/>
<name>A0A1B1S074_9BACL</name>
<reference evidence="1" key="1">
    <citation type="submission" date="2016-10" db="EMBL/GenBank/DDBJ databases">
        <authorList>
            <person name="See-Too W.S."/>
        </authorList>
    </citation>
    <scope>NUCLEOTIDE SEQUENCE</scope>
    <source>
        <strain evidence="1">L10.15</strain>
    </source>
</reference>
<organism evidence="1 2">
    <name type="scientific">Planococcus versutus</name>
    <dbReference type="NCBI Taxonomy" id="1302659"/>
    <lineage>
        <taxon>Bacteria</taxon>
        <taxon>Bacillati</taxon>
        <taxon>Bacillota</taxon>
        <taxon>Bacilli</taxon>
        <taxon>Bacillales</taxon>
        <taxon>Caryophanaceae</taxon>
        <taxon>Planococcus</taxon>
    </lineage>
</organism>
<dbReference type="KEGG" id="pll:I858_006220"/>
<protein>
    <submittedName>
        <fullName evidence="1">Uncharacterized protein</fullName>
    </submittedName>
</protein>
<dbReference type="RefSeq" id="WP_049694073.1">
    <property type="nucleotide sequence ID" value="NZ_CP016540.2"/>
</dbReference>